<dbReference type="FunFam" id="2.60.40.10:FF:001170">
    <property type="entry name" value="Sema domain, immunoglobulin domain (Ig), short basic domain, secreted, (Semaphorin) 3F"/>
    <property type="match status" value="1"/>
</dbReference>
<sequence>MDPIPWTPSHPTPPYPTPSPLTPPLPAGPLTPKNVTVVAGTDLVLTCRLGSNLARALWTFEGRALAAEQVLVLGEARLRALVVPGAGAQHSGTYRCLAEEQGARLPAQEYRVAVLAGPGAPLETRAPLESLGVVWVLAVCLGALCLLLLLAVLSLWRRLRHELGKGAKAIESTLVYPIELPKEPPSPRFVSSAASDSDEKLWDPSSYYYSDGSLKIVPGHASTAGSACCRNGGPGPGSPPAAIPGQPLHSPTRIHLGPLRGSASNGYIRLALGAEERPACADLAEELRRKLQQRQPLPDSNPEESSV</sequence>
<keyword evidence="3" id="KW-1133">Transmembrane helix</keyword>
<dbReference type="GO" id="GO:0045499">
    <property type="term" value="F:chemorepellent activity"/>
    <property type="evidence" value="ECO:0007669"/>
    <property type="project" value="TreeGrafter"/>
</dbReference>
<dbReference type="SUPFAM" id="SSF48726">
    <property type="entry name" value="Immunoglobulin"/>
    <property type="match status" value="1"/>
</dbReference>
<evidence type="ECO:0000313" key="6">
    <source>
        <dbReference type="EMBL" id="KAI1230108.1"/>
    </source>
</evidence>
<evidence type="ECO:0000313" key="5">
    <source>
        <dbReference type="EMBL" id="KAG0113128.1"/>
    </source>
</evidence>
<dbReference type="EMBL" id="JADDUC010000543">
    <property type="protein sequence ID" value="KAG0113128.1"/>
    <property type="molecule type" value="Genomic_DNA"/>
</dbReference>
<dbReference type="InterPro" id="IPR036179">
    <property type="entry name" value="Ig-like_dom_sf"/>
</dbReference>
<dbReference type="GO" id="GO:0071526">
    <property type="term" value="P:semaphorin-plexin signaling pathway"/>
    <property type="evidence" value="ECO:0007669"/>
    <property type="project" value="TreeGrafter"/>
</dbReference>
<gene>
    <name evidence="6" type="ORF">IHE44_0010500</name>
    <name evidence="5" type="ORF">IHE44_011725</name>
</gene>
<dbReference type="OrthoDB" id="9934005at2759"/>
<dbReference type="PANTHER" id="PTHR11036">
    <property type="entry name" value="SEMAPHORIN"/>
    <property type="match status" value="1"/>
</dbReference>
<evidence type="ECO:0000313" key="7">
    <source>
        <dbReference type="Proteomes" id="UP000618051"/>
    </source>
</evidence>
<dbReference type="AlphaFoldDB" id="A0A835NCX5"/>
<dbReference type="InterPro" id="IPR027231">
    <property type="entry name" value="Semaphorin"/>
</dbReference>
<evidence type="ECO:0000256" key="2">
    <source>
        <dbReference type="SAM" id="MobiDB-lite"/>
    </source>
</evidence>
<dbReference type="GO" id="GO:0030215">
    <property type="term" value="F:semaphorin receptor binding"/>
    <property type="evidence" value="ECO:0007669"/>
    <property type="project" value="InterPro"/>
</dbReference>
<protein>
    <recommendedName>
        <fullName evidence="4">Ig-like domain-containing protein</fullName>
    </recommendedName>
</protein>
<dbReference type="EMBL" id="JADDUC020000032">
    <property type="protein sequence ID" value="KAI1230108.1"/>
    <property type="molecule type" value="Genomic_DNA"/>
</dbReference>
<dbReference type="GO" id="GO:0030335">
    <property type="term" value="P:positive regulation of cell migration"/>
    <property type="evidence" value="ECO:0007669"/>
    <property type="project" value="TreeGrafter"/>
</dbReference>
<dbReference type="SMART" id="SM00409">
    <property type="entry name" value="IG"/>
    <property type="match status" value="1"/>
</dbReference>
<reference evidence="6 7" key="2">
    <citation type="journal article" date="2021" name="J. Hered.">
        <title>Feather Gene Expression Elucidates the Developmental Basis of Plumage Iridescence in African Starlings.</title>
        <authorList>
            <person name="Rubenstein D.R."/>
            <person name="Corvelo A."/>
            <person name="MacManes M.D."/>
            <person name="Maia R."/>
            <person name="Narzisi G."/>
            <person name="Rousaki A."/>
            <person name="Vandenabeele P."/>
            <person name="Shawkey M.D."/>
            <person name="Solomon J."/>
        </authorList>
    </citation>
    <scope>NUCLEOTIDE SEQUENCE [LARGE SCALE GENOMIC DNA]</scope>
    <source>
        <strain evidence="6">SS15</strain>
    </source>
</reference>
<dbReference type="GO" id="GO:0001755">
    <property type="term" value="P:neural crest cell migration"/>
    <property type="evidence" value="ECO:0007669"/>
    <property type="project" value="TreeGrafter"/>
</dbReference>
<reference evidence="6" key="3">
    <citation type="submission" date="2022-01" db="EMBL/GenBank/DDBJ databases">
        <authorList>
            <person name="Rubenstein D.R."/>
        </authorList>
    </citation>
    <scope>NUCLEOTIDE SEQUENCE</scope>
    <source>
        <strain evidence="6">SS15</strain>
        <tissue evidence="6">Liver</tissue>
    </source>
</reference>
<dbReference type="GO" id="GO:0005886">
    <property type="term" value="C:plasma membrane"/>
    <property type="evidence" value="ECO:0007669"/>
    <property type="project" value="TreeGrafter"/>
</dbReference>
<proteinExistence type="inferred from homology"/>
<evidence type="ECO:0000256" key="1">
    <source>
        <dbReference type="ARBA" id="ARBA00009492"/>
    </source>
</evidence>
<evidence type="ECO:0000256" key="3">
    <source>
        <dbReference type="SAM" id="Phobius"/>
    </source>
</evidence>
<dbReference type="Gene3D" id="2.60.40.10">
    <property type="entry name" value="Immunoglobulins"/>
    <property type="match status" value="1"/>
</dbReference>
<reference evidence="5" key="1">
    <citation type="submission" date="2020-10" db="EMBL/GenBank/DDBJ databases">
        <title>Feather gene expression reveals the developmental basis of iridescence in African starlings.</title>
        <authorList>
            <person name="Rubenstein D.R."/>
        </authorList>
    </citation>
    <scope>NUCLEOTIDE SEQUENCE</scope>
    <source>
        <strain evidence="5">SS15</strain>
        <tissue evidence="5">Liver</tissue>
    </source>
</reference>
<feature type="domain" description="Ig-like" evidence="4">
    <location>
        <begin position="26"/>
        <end position="113"/>
    </location>
</feature>
<feature type="region of interest" description="Disordered" evidence="2">
    <location>
        <begin position="228"/>
        <end position="253"/>
    </location>
</feature>
<organism evidence="5">
    <name type="scientific">Lamprotornis superbus</name>
    <dbReference type="NCBI Taxonomy" id="245042"/>
    <lineage>
        <taxon>Eukaryota</taxon>
        <taxon>Metazoa</taxon>
        <taxon>Chordata</taxon>
        <taxon>Craniata</taxon>
        <taxon>Vertebrata</taxon>
        <taxon>Euteleostomi</taxon>
        <taxon>Archelosauria</taxon>
        <taxon>Archosauria</taxon>
        <taxon>Dinosauria</taxon>
        <taxon>Saurischia</taxon>
        <taxon>Theropoda</taxon>
        <taxon>Coelurosauria</taxon>
        <taxon>Aves</taxon>
        <taxon>Neognathae</taxon>
        <taxon>Neoaves</taxon>
        <taxon>Telluraves</taxon>
        <taxon>Australaves</taxon>
        <taxon>Passeriformes</taxon>
        <taxon>Sturnidae</taxon>
        <taxon>Lamprotornis</taxon>
    </lineage>
</organism>
<dbReference type="GO" id="GO:0030672">
    <property type="term" value="C:synaptic vesicle membrane"/>
    <property type="evidence" value="ECO:0007669"/>
    <property type="project" value="TreeGrafter"/>
</dbReference>
<dbReference type="PANTHER" id="PTHR11036:SF16">
    <property type="entry name" value="SEMAPHORIN-4C"/>
    <property type="match status" value="1"/>
</dbReference>
<accession>A0A835NCX5</accession>
<comment type="similarity">
    <text evidence="1">Belongs to the semaphorin family.</text>
</comment>
<dbReference type="InterPro" id="IPR013783">
    <property type="entry name" value="Ig-like_fold"/>
</dbReference>
<keyword evidence="3" id="KW-0812">Transmembrane</keyword>
<comment type="caution">
    <text evidence="5">The sequence shown here is derived from an EMBL/GenBank/DDBJ whole genome shotgun (WGS) entry which is preliminary data.</text>
</comment>
<dbReference type="InterPro" id="IPR007110">
    <property type="entry name" value="Ig-like_dom"/>
</dbReference>
<feature type="region of interest" description="Disordered" evidence="2">
    <location>
        <begin position="1"/>
        <end position="27"/>
    </location>
</feature>
<dbReference type="GO" id="GO:0007411">
    <property type="term" value="P:axon guidance"/>
    <property type="evidence" value="ECO:0007669"/>
    <property type="project" value="TreeGrafter"/>
</dbReference>
<keyword evidence="3" id="KW-0472">Membrane</keyword>
<feature type="transmembrane region" description="Helical" evidence="3">
    <location>
        <begin position="133"/>
        <end position="156"/>
    </location>
</feature>
<dbReference type="Proteomes" id="UP000618051">
    <property type="component" value="Unassembled WGS sequence"/>
</dbReference>
<evidence type="ECO:0000259" key="4">
    <source>
        <dbReference type="PROSITE" id="PS50835"/>
    </source>
</evidence>
<dbReference type="InterPro" id="IPR003599">
    <property type="entry name" value="Ig_sub"/>
</dbReference>
<name>A0A835NCX5_9PASS</name>
<keyword evidence="7" id="KW-1185">Reference proteome</keyword>
<dbReference type="PROSITE" id="PS50835">
    <property type="entry name" value="IG_LIKE"/>
    <property type="match status" value="1"/>
</dbReference>